<dbReference type="PANTHER" id="PTHR32329">
    <property type="entry name" value="BIFUNCTIONAL PROTEIN [INCLUDES 2-HYDROXYACYL-COA DEHYDRATASE (N-TER) AND ITS ACTIVATOR DOMAIN (C_TERM)-RELATED"/>
    <property type="match status" value="1"/>
</dbReference>
<comment type="caution">
    <text evidence="1">The sequence shown here is derived from an EMBL/GenBank/DDBJ whole genome shotgun (WGS) entry which is preliminary data.</text>
</comment>
<proteinExistence type="predicted"/>
<evidence type="ECO:0008006" key="2">
    <source>
        <dbReference type="Google" id="ProtNLM"/>
    </source>
</evidence>
<organism evidence="1">
    <name type="scientific">bioreactor metagenome</name>
    <dbReference type="NCBI Taxonomy" id="1076179"/>
    <lineage>
        <taxon>unclassified sequences</taxon>
        <taxon>metagenomes</taxon>
        <taxon>ecological metagenomes</taxon>
    </lineage>
</organism>
<dbReference type="SUPFAM" id="SSF53067">
    <property type="entry name" value="Actin-like ATPase domain"/>
    <property type="match status" value="1"/>
</dbReference>
<dbReference type="InterPro" id="IPR043129">
    <property type="entry name" value="ATPase_NBD"/>
</dbReference>
<gene>
    <name evidence="1" type="ORF">SDC9_162637</name>
</gene>
<sequence length="82" mass="9019">MKEAYLGIDIGSISTKGVIIDEKNNILASAYIWTEGNPLGSAKNLLAMLEKQIRNERLENVVIPYLFIERGSVRDISAAPEG</sequence>
<evidence type="ECO:0000313" key="1">
    <source>
        <dbReference type="EMBL" id="MPN15307.1"/>
    </source>
</evidence>
<accession>A0A645FLL4</accession>
<dbReference type="Gene3D" id="3.30.420.40">
    <property type="match status" value="1"/>
</dbReference>
<dbReference type="PANTHER" id="PTHR32329:SF2">
    <property type="entry name" value="BIFUNCTIONAL PROTEIN [INCLUDES 2-HYDROXYACYL-COA DEHYDRATASE (N-TER) AND ITS ACTIVATOR DOMAIN (C_TERM)"/>
    <property type="match status" value="1"/>
</dbReference>
<dbReference type="EMBL" id="VSSQ01062035">
    <property type="protein sequence ID" value="MPN15307.1"/>
    <property type="molecule type" value="Genomic_DNA"/>
</dbReference>
<dbReference type="AlphaFoldDB" id="A0A645FLL4"/>
<dbReference type="InterPro" id="IPR051805">
    <property type="entry name" value="Dehydratase_Activator_Redct"/>
</dbReference>
<name>A0A645FLL4_9ZZZZ</name>
<reference evidence="1" key="1">
    <citation type="submission" date="2019-08" db="EMBL/GenBank/DDBJ databases">
        <authorList>
            <person name="Kucharzyk K."/>
            <person name="Murdoch R.W."/>
            <person name="Higgins S."/>
            <person name="Loffler F."/>
        </authorList>
    </citation>
    <scope>NUCLEOTIDE SEQUENCE</scope>
</reference>
<protein>
    <recommendedName>
        <fullName evidence="2">2-hydroxyglutaryl-CoA dehydratase</fullName>
    </recommendedName>
</protein>